<evidence type="ECO:0000256" key="5">
    <source>
        <dbReference type="ARBA" id="ARBA00022989"/>
    </source>
</evidence>
<dbReference type="Pfam" id="PF07681">
    <property type="entry name" value="DoxX"/>
    <property type="match status" value="1"/>
</dbReference>
<keyword evidence="5 7" id="KW-1133">Transmembrane helix</keyword>
<proteinExistence type="inferred from homology"/>
<feature type="transmembrane region" description="Helical" evidence="7">
    <location>
        <begin position="123"/>
        <end position="143"/>
    </location>
</feature>
<evidence type="ECO:0000256" key="6">
    <source>
        <dbReference type="ARBA" id="ARBA00023136"/>
    </source>
</evidence>
<dbReference type="eggNOG" id="COG2259">
    <property type="taxonomic scope" value="Bacteria"/>
</dbReference>
<keyword evidence="4 7" id="KW-0812">Transmembrane</keyword>
<comment type="subcellular location">
    <subcellularLocation>
        <location evidence="1">Cell membrane</location>
        <topology evidence="1">Multi-pass membrane protein</topology>
    </subcellularLocation>
</comment>
<evidence type="ECO:0000256" key="1">
    <source>
        <dbReference type="ARBA" id="ARBA00004651"/>
    </source>
</evidence>
<reference evidence="8 9" key="1">
    <citation type="submission" date="2007-05" db="EMBL/GenBank/DDBJ databases">
        <title>Complete sequence of chromosome of Acidiphilium cryptum JF-5.</title>
        <authorList>
            <consortium name="US DOE Joint Genome Institute"/>
            <person name="Copeland A."/>
            <person name="Lucas S."/>
            <person name="Lapidus A."/>
            <person name="Barry K."/>
            <person name="Detter J.C."/>
            <person name="Glavina del Rio T."/>
            <person name="Hammon N."/>
            <person name="Israni S."/>
            <person name="Dalin E."/>
            <person name="Tice H."/>
            <person name="Pitluck S."/>
            <person name="Sims D."/>
            <person name="Brettin T."/>
            <person name="Bruce D."/>
            <person name="Han C."/>
            <person name="Schmutz J."/>
            <person name="Larimer F."/>
            <person name="Land M."/>
            <person name="Hauser L."/>
            <person name="Kyrpides N."/>
            <person name="Kim E."/>
            <person name="Magnuson T."/>
            <person name="Richardson P."/>
        </authorList>
    </citation>
    <scope>NUCLEOTIDE SEQUENCE [LARGE SCALE GENOMIC DNA]</scope>
    <source>
        <strain evidence="8 9">JF-5</strain>
    </source>
</reference>
<feature type="transmembrane region" description="Helical" evidence="7">
    <location>
        <begin position="89"/>
        <end position="111"/>
    </location>
</feature>
<dbReference type="InterPro" id="IPR032808">
    <property type="entry name" value="DoxX"/>
</dbReference>
<evidence type="ECO:0000256" key="3">
    <source>
        <dbReference type="ARBA" id="ARBA00022475"/>
    </source>
</evidence>
<evidence type="ECO:0000256" key="7">
    <source>
        <dbReference type="SAM" id="Phobius"/>
    </source>
</evidence>
<dbReference type="AlphaFoldDB" id="A5FYG9"/>
<gene>
    <name evidence="8" type="ordered locus">Acry_1442</name>
</gene>
<protein>
    <submittedName>
        <fullName evidence="8">DoxX family protein</fullName>
    </submittedName>
</protein>
<keyword evidence="6 7" id="KW-0472">Membrane</keyword>
<name>A5FYG9_ACICJ</name>
<comment type="similarity">
    <text evidence="2">Belongs to the DoxX family.</text>
</comment>
<feature type="transmembrane region" description="Helical" evidence="7">
    <location>
        <begin position="62"/>
        <end position="82"/>
    </location>
</feature>
<dbReference type="InterPro" id="IPR051907">
    <property type="entry name" value="DoxX-like_oxidoreductase"/>
</dbReference>
<dbReference type="EMBL" id="CP000697">
    <property type="protein sequence ID" value="ABQ30651.1"/>
    <property type="molecule type" value="Genomic_DNA"/>
</dbReference>
<dbReference type="STRING" id="349163.Acry_1442"/>
<keyword evidence="3" id="KW-1003">Cell membrane</keyword>
<evidence type="ECO:0000256" key="4">
    <source>
        <dbReference type="ARBA" id="ARBA00022692"/>
    </source>
</evidence>
<feature type="transmembrane region" description="Helical" evidence="7">
    <location>
        <begin position="21"/>
        <end position="42"/>
    </location>
</feature>
<evidence type="ECO:0000256" key="2">
    <source>
        <dbReference type="ARBA" id="ARBA00006679"/>
    </source>
</evidence>
<dbReference type="PANTHER" id="PTHR33452:SF1">
    <property type="entry name" value="INNER MEMBRANE PROTEIN YPHA-RELATED"/>
    <property type="match status" value="1"/>
</dbReference>
<accession>A5FYG9</accession>
<evidence type="ECO:0000313" key="9">
    <source>
        <dbReference type="Proteomes" id="UP000000245"/>
    </source>
</evidence>
<evidence type="ECO:0000313" key="8">
    <source>
        <dbReference type="EMBL" id="ABQ30651.1"/>
    </source>
</evidence>
<dbReference type="KEGG" id="acr:Acry_1442"/>
<dbReference type="HOGENOM" id="CLU_058421_3_1_5"/>
<dbReference type="PANTHER" id="PTHR33452">
    <property type="entry name" value="OXIDOREDUCTASE CATD-RELATED"/>
    <property type="match status" value="1"/>
</dbReference>
<dbReference type="Proteomes" id="UP000000245">
    <property type="component" value="Chromosome"/>
</dbReference>
<dbReference type="GO" id="GO:0005886">
    <property type="term" value="C:plasma membrane"/>
    <property type="evidence" value="ECO:0007669"/>
    <property type="project" value="UniProtKB-SubCell"/>
</dbReference>
<keyword evidence="9" id="KW-1185">Reference proteome</keyword>
<organism evidence="8 9">
    <name type="scientific">Acidiphilium cryptum (strain JF-5)</name>
    <dbReference type="NCBI Taxonomy" id="349163"/>
    <lineage>
        <taxon>Bacteria</taxon>
        <taxon>Pseudomonadati</taxon>
        <taxon>Pseudomonadota</taxon>
        <taxon>Alphaproteobacteria</taxon>
        <taxon>Acetobacterales</taxon>
        <taxon>Acidocellaceae</taxon>
        <taxon>Acidiphilium</taxon>
    </lineage>
</organism>
<sequence length="152" mass="16592">MVIWGVKEITHMDSTIDTRTAGYGALLLRLTLGFLFFAHDWLKYAIFTPAGTEHFFASLGLPGWFGLFVMLWELAAGIALVLGIWARLAALLIVPDLIGAIALVHIHNGFYFTAKGGGWEYPAFWAIALVVLALIGDGPYALVPTPFGRRTA</sequence>